<protein>
    <submittedName>
        <fullName evidence="2">Uncharacterized protein</fullName>
    </submittedName>
</protein>
<dbReference type="EMBL" id="SZYD01000018">
    <property type="protein sequence ID" value="KAD2805743.1"/>
    <property type="molecule type" value="Genomic_DNA"/>
</dbReference>
<name>A0A5N6LVV3_9ASTR</name>
<comment type="caution">
    <text evidence="2">The sequence shown here is derived from an EMBL/GenBank/DDBJ whole genome shotgun (WGS) entry which is preliminary data.</text>
</comment>
<evidence type="ECO:0000256" key="1">
    <source>
        <dbReference type="SAM" id="SignalP"/>
    </source>
</evidence>
<accession>A0A5N6LVV3</accession>
<evidence type="ECO:0000313" key="2">
    <source>
        <dbReference type="EMBL" id="KAD2805743.1"/>
    </source>
</evidence>
<dbReference type="AlphaFoldDB" id="A0A5N6LVV3"/>
<organism evidence="2 3">
    <name type="scientific">Mikania micrantha</name>
    <name type="common">bitter vine</name>
    <dbReference type="NCBI Taxonomy" id="192012"/>
    <lineage>
        <taxon>Eukaryota</taxon>
        <taxon>Viridiplantae</taxon>
        <taxon>Streptophyta</taxon>
        <taxon>Embryophyta</taxon>
        <taxon>Tracheophyta</taxon>
        <taxon>Spermatophyta</taxon>
        <taxon>Magnoliopsida</taxon>
        <taxon>eudicotyledons</taxon>
        <taxon>Gunneridae</taxon>
        <taxon>Pentapetalae</taxon>
        <taxon>asterids</taxon>
        <taxon>campanulids</taxon>
        <taxon>Asterales</taxon>
        <taxon>Asteraceae</taxon>
        <taxon>Asteroideae</taxon>
        <taxon>Heliantheae alliance</taxon>
        <taxon>Eupatorieae</taxon>
        <taxon>Mikania</taxon>
    </lineage>
</organism>
<keyword evidence="3" id="KW-1185">Reference proteome</keyword>
<gene>
    <name evidence="2" type="ORF">E3N88_39120</name>
</gene>
<feature type="chain" id="PRO_5024374871" evidence="1">
    <location>
        <begin position="25"/>
        <end position="116"/>
    </location>
</feature>
<reference evidence="2 3" key="1">
    <citation type="submission" date="2019-05" db="EMBL/GenBank/DDBJ databases">
        <title>Mikania micrantha, genome provides insights into the molecular mechanism of rapid growth.</title>
        <authorList>
            <person name="Liu B."/>
        </authorList>
    </citation>
    <scope>NUCLEOTIDE SEQUENCE [LARGE SCALE GENOMIC DNA]</scope>
    <source>
        <strain evidence="2">NLD-2019</strain>
        <tissue evidence="2">Leaf</tissue>
    </source>
</reference>
<dbReference type="Proteomes" id="UP000326396">
    <property type="component" value="Linkage Group LG8"/>
</dbReference>
<evidence type="ECO:0000313" key="3">
    <source>
        <dbReference type="Proteomes" id="UP000326396"/>
    </source>
</evidence>
<feature type="signal peptide" evidence="1">
    <location>
        <begin position="1"/>
        <end position="24"/>
    </location>
</feature>
<keyword evidence="1" id="KW-0732">Signal</keyword>
<sequence length="116" mass="13115">MVATKGSWWWCWLIILMADSWCMADHAPIQKVPDVACCVGWRPAAAARAASHFIQPGYKATLKCDEEDIQHPLVNPVVNMPVNLALIPHVNPPINIPANFPRIKEWNEEGNDVYWN</sequence>
<proteinExistence type="predicted"/>